<dbReference type="Proteomes" id="UP001164743">
    <property type="component" value="Chromosome 3A"/>
</dbReference>
<feature type="signal peptide" evidence="1">
    <location>
        <begin position="1"/>
        <end position="22"/>
    </location>
</feature>
<sequence length="112" mass="12283">MQSPKSFILLLLTHSLPVAVIADMNDPGSSSIFTCGNGNTGYCQMKVPRKQDDYYMIGARNEPKGSTTYDCSEQSGTDGYCCNQNFHYTDAKHQISTGTIINRACSKGKKTQ</sequence>
<reference evidence="2" key="1">
    <citation type="submission" date="2022-10" db="EMBL/GenBank/DDBJ databases">
        <title>Puccinia triticina Genome sequencing and assembly.</title>
        <authorList>
            <person name="Li C."/>
        </authorList>
    </citation>
    <scope>NUCLEOTIDE SEQUENCE</scope>
    <source>
        <strain evidence="2">Pt15</strain>
    </source>
</reference>
<evidence type="ECO:0000313" key="2">
    <source>
        <dbReference type="EMBL" id="WAQ83265.1"/>
    </source>
</evidence>
<dbReference type="EMBL" id="CP110423">
    <property type="protein sequence ID" value="WAQ83265.1"/>
    <property type="molecule type" value="Genomic_DNA"/>
</dbReference>
<dbReference type="RefSeq" id="XP_053018820.1">
    <property type="nucleotide sequence ID" value="XM_053167621.1"/>
</dbReference>
<accession>A0ABY7CES0</accession>
<organism evidence="2 3">
    <name type="scientific">Puccinia triticina</name>
    <dbReference type="NCBI Taxonomy" id="208348"/>
    <lineage>
        <taxon>Eukaryota</taxon>
        <taxon>Fungi</taxon>
        <taxon>Dikarya</taxon>
        <taxon>Basidiomycota</taxon>
        <taxon>Pucciniomycotina</taxon>
        <taxon>Pucciniomycetes</taxon>
        <taxon>Pucciniales</taxon>
        <taxon>Pucciniaceae</taxon>
        <taxon>Puccinia</taxon>
    </lineage>
</organism>
<gene>
    <name evidence="2" type="ORF">PtA15_3A634</name>
</gene>
<keyword evidence="3" id="KW-1185">Reference proteome</keyword>
<feature type="chain" id="PRO_5047194666" evidence="1">
    <location>
        <begin position="23"/>
        <end position="112"/>
    </location>
</feature>
<dbReference type="GeneID" id="77808516"/>
<keyword evidence="1" id="KW-0732">Signal</keyword>
<proteinExistence type="predicted"/>
<evidence type="ECO:0000313" key="3">
    <source>
        <dbReference type="Proteomes" id="UP001164743"/>
    </source>
</evidence>
<name>A0ABY7CES0_9BASI</name>
<evidence type="ECO:0000256" key="1">
    <source>
        <dbReference type="SAM" id="SignalP"/>
    </source>
</evidence>
<protein>
    <submittedName>
        <fullName evidence="2">Uncharacterized protein</fullName>
    </submittedName>
</protein>